<organism evidence="2 3">
    <name type="scientific">Trypanosoma equiperdum</name>
    <dbReference type="NCBI Taxonomy" id="5694"/>
    <lineage>
        <taxon>Eukaryota</taxon>
        <taxon>Discoba</taxon>
        <taxon>Euglenozoa</taxon>
        <taxon>Kinetoplastea</taxon>
        <taxon>Metakinetoplastina</taxon>
        <taxon>Trypanosomatida</taxon>
        <taxon>Trypanosomatidae</taxon>
        <taxon>Trypanosoma</taxon>
    </lineage>
</organism>
<feature type="signal peptide" evidence="1">
    <location>
        <begin position="1"/>
        <end position="21"/>
    </location>
</feature>
<dbReference type="GeneID" id="92380775"/>
<keyword evidence="1" id="KW-0732">Signal</keyword>
<dbReference type="Proteomes" id="UP000195570">
    <property type="component" value="Unassembled WGS sequence"/>
</dbReference>
<name>A0A1G4I7T9_TRYEQ</name>
<proteinExistence type="predicted"/>
<comment type="caution">
    <text evidence="2">The sequence shown here is derived from an EMBL/GenBank/DDBJ whole genome shotgun (WGS) entry which is preliminary data.</text>
</comment>
<dbReference type="RefSeq" id="XP_067079315.1">
    <property type="nucleotide sequence ID" value="XM_067223214.1"/>
</dbReference>
<reference evidence="2" key="1">
    <citation type="submission" date="2016-09" db="EMBL/GenBank/DDBJ databases">
        <authorList>
            <person name="Hebert L."/>
            <person name="Moumen B."/>
        </authorList>
    </citation>
    <scope>NUCLEOTIDE SEQUENCE [LARGE SCALE GENOMIC DNA]</scope>
    <source>
        <strain evidence="2">OVI</strain>
    </source>
</reference>
<dbReference type="AlphaFoldDB" id="A0A1G4I7T9"/>
<evidence type="ECO:0000256" key="1">
    <source>
        <dbReference type="SAM" id="SignalP"/>
    </source>
</evidence>
<dbReference type="EMBL" id="CZPT02000884">
    <property type="protein sequence ID" value="SCU68090.1"/>
    <property type="molecule type" value="Genomic_DNA"/>
</dbReference>
<keyword evidence="3" id="KW-1185">Reference proteome</keyword>
<sequence>MLWQCAFLIALASNLPGPVEQAQATITALNRKEFDALCETEGLLRKLYNVDDPTGRLTKITSVHASEQETVQRFFAIINGTDVGYKEIKDAEWKKDHPRAGDVGQHKKLEALLRPILNTNATIQFDYAARKAARQTALETSRQNMFKAFYLKADDAAKTAAIVS</sequence>
<protein>
    <recommendedName>
        <fullName evidence="4">Trypanosomal VSG domain containing protein</fullName>
    </recommendedName>
</protein>
<feature type="chain" id="PRO_5009235418" description="Trypanosomal VSG domain containing protein" evidence="1">
    <location>
        <begin position="22"/>
        <end position="164"/>
    </location>
</feature>
<dbReference type="VEuPathDB" id="TriTrypDB:TEOVI_000684100"/>
<evidence type="ECO:0000313" key="3">
    <source>
        <dbReference type="Proteomes" id="UP000195570"/>
    </source>
</evidence>
<evidence type="ECO:0008006" key="4">
    <source>
        <dbReference type="Google" id="ProtNLM"/>
    </source>
</evidence>
<gene>
    <name evidence="2" type="ORF">TEOVI_000684100</name>
</gene>
<accession>A0A1G4I7T9</accession>
<evidence type="ECO:0000313" key="2">
    <source>
        <dbReference type="EMBL" id="SCU68090.1"/>
    </source>
</evidence>